<keyword evidence="2" id="KW-1185">Reference proteome</keyword>
<dbReference type="AlphaFoldDB" id="A0A1J6ITZ3"/>
<proteinExistence type="predicted"/>
<dbReference type="EMBL" id="MJEQ01037183">
    <property type="protein sequence ID" value="OIT07724.1"/>
    <property type="molecule type" value="Genomic_DNA"/>
</dbReference>
<evidence type="ECO:0000313" key="1">
    <source>
        <dbReference type="EMBL" id="OIT07724.1"/>
    </source>
</evidence>
<evidence type="ECO:0000313" key="2">
    <source>
        <dbReference type="Proteomes" id="UP000187609"/>
    </source>
</evidence>
<reference evidence="1" key="1">
    <citation type="submission" date="2016-11" db="EMBL/GenBank/DDBJ databases">
        <title>The genome of Nicotiana attenuata.</title>
        <authorList>
            <person name="Xu S."/>
            <person name="Brockmoeller T."/>
            <person name="Gaquerel E."/>
            <person name="Navarro A."/>
            <person name="Kuhl H."/>
            <person name="Gase K."/>
            <person name="Ling Z."/>
            <person name="Zhou W."/>
            <person name="Kreitzer C."/>
            <person name="Stanke M."/>
            <person name="Tang H."/>
            <person name="Lyons E."/>
            <person name="Pandey P."/>
            <person name="Pandey S.P."/>
            <person name="Timmermann B."/>
            <person name="Baldwin I.T."/>
        </authorList>
    </citation>
    <scope>NUCLEOTIDE SEQUENCE [LARGE SCALE GENOMIC DNA]</scope>
    <source>
        <strain evidence="1">UT</strain>
    </source>
</reference>
<accession>A0A1J6ITZ3</accession>
<protein>
    <submittedName>
        <fullName evidence="1">Uncharacterized protein</fullName>
    </submittedName>
</protein>
<dbReference type="Gramene" id="OIT07724">
    <property type="protein sequence ID" value="OIT07724"/>
    <property type="gene ID" value="A4A49_28155"/>
</dbReference>
<sequence>MPISPQRLSSHCTWFVIKIDKTITKSDHHIFGIHSNSHEKNNSEYEYDNTWFKRVGETSIQETCHPYCHLLHVLKVFV</sequence>
<gene>
    <name evidence="1" type="ORF">A4A49_28155</name>
</gene>
<organism evidence="1 2">
    <name type="scientific">Nicotiana attenuata</name>
    <name type="common">Coyote tobacco</name>
    <dbReference type="NCBI Taxonomy" id="49451"/>
    <lineage>
        <taxon>Eukaryota</taxon>
        <taxon>Viridiplantae</taxon>
        <taxon>Streptophyta</taxon>
        <taxon>Embryophyta</taxon>
        <taxon>Tracheophyta</taxon>
        <taxon>Spermatophyta</taxon>
        <taxon>Magnoliopsida</taxon>
        <taxon>eudicotyledons</taxon>
        <taxon>Gunneridae</taxon>
        <taxon>Pentapetalae</taxon>
        <taxon>asterids</taxon>
        <taxon>lamiids</taxon>
        <taxon>Solanales</taxon>
        <taxon>Solanaceae</taxon>
        <taxon>Nicotianoideae</taxon>
        <taxon>Nicotianeae</taxon>
        <taxon>Nicotiana</taxon>
    </lineage>
</organism>
<name>A0A1J6ITZ3_NICAT</name>
<dbReference type="Proteomes" id="UP000187609">
    <property type="component" value="Unassembled WGS sequence"/>
</dbReference>
<comment type="caution">
    <text evidence="1">The sequence shown here is derived from an EMBL/GenBank/DDBJ whole genome shotgun (WGS) entry which is preliminary data.</text>
</comment>